<name>A0A835R4B9_VANPL</name>
<evidence type="ECO:0000256" key="7">
    <source>
        <dbReference type="ARBA" id="ARBA00022884"/>
    </source>
</evidence>
<keyword evidence="6 9" id="KW-0819">tRNA processing</keyword>
<evidence type="ECO:0000256" key="2">
    <source>
        <dbReference type="ARBA" id="ARBA00022555"/>
    </source>
</evidence>
<reference evidence="11 12" key="1">
    <citation type="journal article" date="2020" name="Nat. Food">
        <title>A phased Vanilla planifolia genome enables genetic improvement of flavour and production.</title>
        <authorList>
            <person name="Hasing T."/>
            <person name="Tang H."/>
            <person name="Brym M."/>
            <person name="Khazi F."/>
            <person name="Huang T."/>
            <person name="Chambers A.H."/>
        </authorList>
    </citation>
    <scope>NUCLEOTIDE SEQUENCE [LARGE SCALE GENOMIC DNA]</scope>
    <source>
        <tissue evidence="11">Leaf</tissue>
    </source>
</reference>
<dbReference type="Pfam" id="PF14009">
    <property type="entry name" value="PADRE"/>
    <property type="match status" value="1"/>
</dbReference>
<keyword evidence="3 9" id="KW-0489">Methyltransferase</keyword>
<dbReference type="GO" id="GO:0000049">
    <property type="term" value="F:tRNA binding"/>
    <property type="evidence" value="ECO:0007669"/>
    <property type="project" value="UniProtKB-UniRule"/>
</dbReference>
<dbReference type="InterPro" id="IPR025763">
    <property type="entry name" value="Trm8_euk"/>
</dbReference>
<evidence type="ECO:0000256" key="9">
    <source>
        <dbReference type="HAMAP-Rule" id="MF_03055"/>
    </source>
</evidence>
<comment type="similarity">
    <text evidence="9">Belongs to the class I-like SAM-binding methyltransferase superfamily. TrmB family.</text>
</comment>
<feature type="compositionally biased region" description="Polar residues" evidence="10">
    <location>
        <begin position="151"/>
        <end position="165"/>
    </location>
</feature>
<comment type="pathway">
    <text evidence="9">tRNA modification; N(7)-methylguanine-tRNA biosynthesis.</text>
</comment>
<feature type="binding site" evidence="9">
    <location>
        <position position="245"/>
    </location>
    <ligand>
        <name>S-adenosyl-L-methionine</name>
        <dbReference type="ChEBI" id="CHEBI:59789"/>
    </ligand>
</feature>
<keyword evidence="5 9" id="KW-0949">S-adenosyl-L-methionine</keyword>
<dbReference type="Proteomes" id="UP000636800">
    <property type="component" value="Chromosome 5"/>
</dbReference>
<evidence type="ECO:0000256" key="8">
    <source>
        <dbReference type="ARBA" id="ARBA00023242"/>
    </source>
</evidence>
<feature type="binding site" evidence="9">
    <location>
        <begin position="268"/>
        <end position="269"/>
    </location>
    <ligand>
        <name>S-adenosyl-L-methionine</name>
        <dbReference type="ChEBI" id="CHEBI:59789"/>
    </ligand>
</feature>
<proteinExistence type="inferred from homology"/>
<accession>A0A835R4B9</accession>
<comment type="caution">
    <text evidence="11">The sequence shown here is derived from an EMBL/GenBank/DDBJ whole genome shotgun (WGS) entry which is preliminary data.</text>
</comment>
<evidence type="ECO:0000256" key="5">
    <source>
        <dbReference type="ARBA" id="ARBA00022691"/>
    </source>
</evidence>
<dbReference type="PANTHER" id="PTHR23417">
    <property type="entry name" value="3-DEOXY-D-MANNO-OCTULOSONIC-ACID TRANSFERASE/TRNA GUANINE-N 7 - -METHYLTRANSFERASE"/>
    <property type="match status" value="1"/>
</dbReference>
<dbReference type="UniPathway" id="UPA00989"/>
<evidence type="ECO:0000256" key="10">
    <source>
        <dbReference type="SAM" id="MobiDB-lite"/>
    </source>
</evidence>
<keyword evidence="7 9" id="KW-0694">RNA-binding</keyword>
<dbReference type="PANTHER" id="PTHR23417:SF16">
    <property type="entry name" value="TRNA (GUANINE-N(7)-)-METHYLTRANSFERASE"/>
    <property type="match status" value="1"/>
</dbReference>
<feature type="compositionally biased region" description="Basic residues" evidence="10">
    <location>
        <begin position="114"/>
        <end position="132"/>
    </location>
</feature>
<dbReference type="NCBIfam" id="TIGR00091">
    <property type="entry name" value="tRNA (guanosine(46)-N7)-methyltransferase TrmB"/>
    <property type="match status" value="1"/>
</dbReference>
<dbReference type="InterPro" id="IPR029063">
    <property type="entry name" value="SAM-dependent_MTases_sf"/>
</dbReference>
<organism evidence="11 12">
    <name type="scientific">Vanilla planifolia</name>
    <name type="common">Vanilla</name>
    <dbReference type="NCBI Taxonomy" id="51239"/>
    <lineage>
        <taxon>Eukaryota</taxon>
        <taxon>Viridiplantae</taxon>
        <taxon>Streptophyta</taxon>
        <taxon>Embryophyta</taxon>
        <taxon>Tracheophyta</taxon>
        <taxon>Spermatophyta</taxon>
        <taxon>Magnoliopsida</taxon>
        <taxon>Liliopsida</taxon>
        <taxon>Asparagales</taxon>
        <taxon>Orchidaceae</taxon>
        <taxon>Vanilloideae</taxon>
        <taxon>Vanilleae</taxon>
        <taxon>Vanilla</taxon>
    </lineage>
</organism>
<dbReference type="HAMAP" id="MF_03055">
    <property type="entry name" value="tRNA_methyltr_TrmB_euk"/>
    <property type="match status" value="1"/>
</dbReference>
<dbReference type="EMBL" id="JADCNL010000005">
    <property type="protein sequence ID" value="KAG0479688.1"/>
    <property type="molecule type" value="Genomic_DNA"/>
</dbReference>
<dbReference type="Gene3D" id="3.40.50.150">
    <property type="entry name" value="Vaccinia Virus protein VP39"/>
    <property type="match status" value="1"/>
</dbReference>
<dbReference type="InterPro" id="IPR003358">
    <property type="entry name" value="tRNA_(Gua-N-7)_MeTrfase_Trmb"/>
</dbReference>
<sequence>MGNCQASDAAKVVIQQADGRVQRLYWSTSAGEIMRSNPDHYVAVVTMYISGDPRGSSTGAGGSLRVTRLRILKQKDILIVGQVYRMVTQQEVRKALQARKQGRMRKAQAEMMKRQHKQRLQRSERGRRRSSHQWHPSLQSISELEADGSFKMSSKTQNGKQLHTSMSRKDSKTTGGNGQSVRLPRKRFYRARAHSNPLSDSHFPIPISPSDIDYSHHYPRFFDSKHDEHDKGVMCLPKVRFADIGCGFGGLLVKLSPLFPETLMIGMELRDKVTEYVKERILALRASNPGQYDNISVVRTNSMKYLPNYFCKGQLSKMFFLFPDPHFKEKNHRRRVISPQLLDEYAFALEVGGIIYTITDVEELGDWMKSCMESHPLFIAVSDEELEADPVVRLLSCATEEGQKVARNGGRTFRAVYRRISPGD</sequence>
<dbReference type="PROSITE" id="PS51625">
    <property type="entry name" value="SAM_MT_TRMB"/>
    <property type="match status" value="1"/>
</dbReference>
<comment type="subcellular location">
    <subcellularLocation>
        <location evidence="9">Nucleus</location>
    </subcellularLocation>
</comment>
<feature type="region of interest" description="Disordered" evidence="10">
    <location>
        <begin position="97"/>
        <end position="183"/>
    </location>
</feature>
<dbReference type="GO" id="GO:0043527">
    <property type="term" value="C:tRNA methyltransferase complex"/>
    <property type="evidence" value="ECO:0007669"/>
    <property type="project" value="TreeGrafter"/>
</dbReference>
<comment type="catalytic activity">
    <reaction evidence="1 9">
        <text>guanosine(46) in tRNA + S-adenosyl-L-methionine = N(7)-methylguanosine(46) in tRNA + S-adenosyl-L-homocysteine</text>
        <dbReference type="Rhea" id="RHEA:42708"/>
        <dbReference type="Rhea" id="RHEA-COMP:10188"/>
        <dbReference type="Rhea" id="RHEA-COMP:10189"/>
        <dbReference type="ChEBI" id="CHEBI:57856"/>
        <dbReference type="ChEBI" id="CHEBI:59789"/>
        <dbReference type="ChEBI" id="CHEBI:74269"/>
        <dbReference type="ChEBI" id="CHEBI:74480"/>
        <dbReference type="EC" id="2.1.1.33"/>
    </reaction>
</comment>
<dbReference type="OrthoDB" id="696276at2759"/>
<evidence type="ECO:0000256" key="6">
    <source>
        <dbReference type="ARBA" id="ARBA00022694"/>
    </source>
</evidence>
<feature type="binding site" evidence="9">
    <location>
        <position position="321"/>
    </location>
    <ligand>
        <name>S-adenosyl-L-methionine</name>
        <dbReference type="ChEBI" id="CHEBI:59789"/>
    </ligand>
</feature>
<keyword evidence="2 9" id="KW-0820">tRNA-binding</keyword>
<dbReference type="GO" id="GO:0008176">
    <property type="term" value="F:tRNA (guanine(46)-N7)-methyltransferase activity"/>
    <property type="evidence" value="ECO:0007669"/>
    <property type="project" value="UniProtKB-UniRule"/>
</dbReference>
<feature type="active site" evidence="9">
    <location>
        <position position="324"/>
    </location>
</feature>
<comment type="function">
    <text evidence="9">Catalyzes the formation of N(7)-methylguanine at position 46 (m7G46) in tRNA.</text>
</comment>
<evidence type="ECO:0000313" key="11">
    <source>
        <dbReference type="EMBL" id="KAG0479688.1"/>
    </source>
</evidence>
<evidence type="ECO:0000256" key="1">
    <source>
        <dbReference type="ARBA" id="ARBA00000142"/>
    </source>
</evidence>
<dbReference type="AlphaFoldDB" id="A0A835R4B9"/>
<dbReference type="Pfam" id="PF02390">
    <property type="entry name" value="Methyltransf_4"/>
    <property type="match status" value="1"/>
</dbReference>
<dbReference type="EC" id="2.1.1.33" evidence="9"/>
<evidence type="ECO:0000313" key="12">
    <source>
        <dbReference type="Proteomes" id="UP000636800"/>
    </source>
</evidence>
<feature type="compositionally biased region" description="Basic residues" evidence="10">
    <location>
        <begin position="97"/>
        <end position="106"/>
    </location>
</feature>
<feature type="binding site" evidence="9">
    <location>
        <begin position="399"/>
        <end position="401"/>
    </location>
    <ligand>
        <name>S-adenosyl-L-methionine</name>
        <dbReference type="ChEBI" id="CHEBI:59789"/>
    </ligand>
</feature>
<dbReference type="FunFam" id="3.40.50.150:FF:000158">
    <property type="entry name" value="tRNA (guanine-N(7)-)-methyltransferase"/>
    <property type="match status" value="1"/>
</dbReference>
<dbReference type="CDD" id="cd02440">
    <property type="entry name" value="AdoMet_MTases"/>
    <property type="match status" value="1"/>
</dbReference>
<feature type="binding site" evidence="9">
    <location>
        <begin position="301"/>
        <end position="302"/>
    </location>
    <ligand>
        <name>S-adenosyl-L-methionine</name>
        <dbReference type="ChEBI" id="CHEBI:59789"/>
    </ligand>
</feature>
<dbReference type="SUPFAM" id="SSF53335">
    <property type="entry name" value="S-adenosyl-L-methionine-dependent methyltransferases"/>
    <property type="match status" value="1"/>
</dbReference>
<gene>
    <name evidence="11" type="ORF">HPP92_010546</name>
</gene>
<dbReference type="InterPro" id="IPR025322">
    <property type="entry name" value="PADRE_dom"/>
</dbReference>
<evidence type="ECO:0000256" key="3">
    <source>
        <dbReference type="ARBA" id="ARBA00022603"/>
    </source>
</evidence>
<keyword evidence="4 9" id="KW-0808">Transferase</keyword>
<keyword evidence="12" id="KW-1185">Reference proteome</keyword>
<dbReference type="GO" id="GO:0005634">
    <property type="term" value="C:nucleus"/>
    <property type="evidence" value="ECO:0007669"/>
    <property type="project" value="UniProtKB-SubCell"/>
</dbReference>
<evidence type="ECO:0000256" key="4">
    <source>
        <dbReference type="ARBA" id="ARBA00022679"/>
    </source>
</evidence>
<protein>
    <recommendedName>
        <fullName evidence="9">tRNA (guanine-N(7)-)-methyltransferase</fullName>
        <ecNumber evidence="9">2.1.1.33</ecNumber>
    </recommendedName>
    <alternativeName>
        <fullName evidence="9">tRNA (guanine(46)-N(7))-methyltransferase</fullName>
    </alternativeName>
    <alternativeName>
        <fullName evidence="9">tRNA(m7G46)-methyltransferase</fullName>
    </alternativeName>
</protein>
<keyword evidence="8 9" id="KW-0539">Nucleus</keyword>